<keyword evidence="6" id="KW-0067">ATP-binding</keyword>
<keyword evidence="7" id="KW-0472">Membrane</keyword>
<feature type="transmembrane region" description="Helical" evidence="7">
    <location>
        <begin position="12"/>
        <end position="37"/>
    </location>
</feature>
<keyword evidence="5 9" id="KW-0418">Kinase</keyword>
<dbReference type="InterPro" id="IPR036097">
    <property type="entry name" value="HisK_dim/P_sf"/>
</dbReference>
<dbReference type="PROSITE" id="PS50109">
    <property type="entry name" value="HIS_KIN"/>
    <property type="match status" value="1"/>
</dbReference>
<evidence type="ECO:0000256" key="5">
    <source>
        <dbReference type="ARBA" id="ARBA00022777"/>
    </source>
</evidence>
<dbReference type="Pfam" id="PF02518">
    <property type="entry name" value="HATPase_c"/>
    <property type="match status" value="1"/>
</dbReference>
<feature type="domain" description="Histidine kinase" evidence="8">
    <location>
        <begin position="93"/>
        <end position="298"/>
    </location>
</feature>
<dbReference type="PANTHER" id="PTHR44936">
    <property type="entry name" value="SENSOR PROTEIN CREC"/>
    <property type="match status" value="1"/>
</dbReference>
<reference evidence="10" key="1">
    <citation type="submission" date="2016-10" db="EMBL/GenBank/DDBJ databases">
        <authorList>
            <person name="Varghese N."/>
            <person name="Submissions S."/>
        </authorList>
    </citation>
    <scope>NUCLEOTIDE SEQUENCE [LARGE SCALE GENOMIC DNA]</scope>
    <source>
        <strain evidence="10">DSM 25055</strain>
    </source>
</reference>
<dbReference type="Proteomes" id="UP000199114">
    <property type="component" value="Unassembled WGS sequence"/>
</dbReference>
<dbReference type="PANTHER" id="PTHR44936:SF10">
    <property type="entry name" value="SENSOR PROTEIN RSTB"/>
    <property type="match status" value="1"/>
</dbReference>
<dbReference type="InterPro" id="IPR004358">
    <property type="entry name" value="Sig_transdc_His_kin-like_C"/>
</dbReference>
<dbReference type="InterPro" id="IPR036890">
    <property type="entry name" value="HATPase_C_sf"/>
</dbReference>
<evidence type="ECO:0000256" key="4">
    <source>
        <dbReference type="ARBA" id="ARBA00022741"/>
    </source>
</evidence>
<dbReference type="RefSeq" id="WP_245742025.1">
    <property type="nucleotide sequence ID" value="NZ_FOFD01000001.1"/>
</dbReference>
<dbReference type="SMART" id="SM00387">
    <property type="entry name" value="HATPase_c"/>
    <property type="match status" value="1"/>
</dbReference>
<dbReference type="SUPFAM" id="SSF55874">
    <property type="entry name" value="ATPase domain of HSP90 chaperone/DNA topoisomerase II/histidine kinase"/>
    <property type="match status" value="1"/>
</dbReference>
<dbReference type="InterPro" id="IPR050980">
    <property type="entry name" value="2C_sensor_his_kinase"/>
</dbReference>
<organism evidence="9 10">
    <name type="scientific">Natrinema salaciae</name>
    <dbReference type="NCBI Taxonomy" id="1186196"/>
    <lineage>
        <taxon>Archaea</taxon>
        <taxon>Methanobacteriati</taxon>
        <taxon>Methanobacteriota</taxon>
        <taxon>Stenosarchaea group</taxon>
        <taxon>Halobacteria</taxon>
        <taxon>Halobacteriales</taxon>
        <taxon>Natrialbaceae</taxon>
        <taxon>Natrinema</taxon>
    </lineage>
</organism>
<proteinExistence type="predicted"/>
<keyword evidence="7" id="KW-1133">Transmembrane helix</keyword>
<dbReference type="InterPro" id="IPR005467">
    <property type="entry name" value="His_kinase_dom"/>
</dbReference>
<gene>
    <name evidence="9" type="ORF">SAMN04489841_0576</name>
</gene>
<evidence type="ECO:0000256" key="1">
    <source>
        <dbReference type="ARBA" id="ARBA00000085"/>
    </source>
</evidence>
<comment type="catalytic activity">
    <reaction evidence="1">
        <text>ATP + protein L-histidine = ADP + protein N-phospho-L-histidine.</text>
        <dbReference type="EC" id="2.7.13.3"/>
    </reaction>
</comment>
<keyword evidence="10" id="KW-1185">Reference proteome</keyword>
<keyword evidence="7" id="KW-0812">Transmembrane</keyword>
<evidence type="ECO:0000256" key="6">
    <source>
        <dbReference type="ARBA" id="ARBA00022840"/>
    </source>
</evidence>
<keyword evidence="3" id="KW-0808">Transferase</keyword>
<keyword evidence="4" id="KW-0547">Nucleotide-binding</keyword>
<dbReference type="Gene3D" id="1.10.287.130">
    <property type="match status" value="1"/>
</dbReference>
<dbReference type="SUPFAM" id="SSF47384">
    <property type="entry name" value="Homodimeric domain of signal transducing histidine kinase"/>
    <property type="match status" value="1"/>
</dbReference>
<accession>A0A1H9AXL1</accession>
<dbReference type="AlphaFoldDB" id="A0A1H9AXL1"/>
<evidence type="ECO:0000313" key="10">
    <source>
        <dbReference type="Proteomes" id="UP000199114"/>
    </source>
</evidence>
<dbReference type="EMBL" id="FOFD01000001">
    <property type="protein sequence ID" value="SEP81510.1"/>
    <property type="molecule type" value="Genomic_DNA"/>
</dbReference>
<dbReference type="Gene3D" id="3.30.565.10">
    <property type="entry name" value="Histidine kinase-like ATPase, C-terminal domain"/>
    <property type="match status" value="1"/>
</dbReference>
<sequence length="298" mass="32719">MIERSVVARSPAAIAATYAVIGTLWILGSDLLIYALVENLGLAISVQVVKGWVFVLGSSVLLYGLVSFRQRDLERTNERLDRALQQTSILQRIIRHNLRNTCNIIRGNADLLADDLPDDDGTAHRLETIRTETDRLVELSEKTHLLRDVVLGESSGTQRVNLSQLLELRAEQARNRYPDATIRTDVPDGVVRETDPRLETAIDELLENAVEHNDVAEPAVDVAMDADGADGVTICVSDTGPGLPEIERTVFQEGIETPMAHSEGVGLWVTQTILLKAGGTFTIEDNEPRGTTVRLVIP</sequence>
<dbReference type="GO" id="GO:0000155">
    <property type="term" value="F:phosphorelay sensor kinase activity"/>
    <property type="evidence" value="ECO:0007669"/>
    <property type="project" value="InterPro"/>
</dbReference>
<dbReference type="InterPro" id="IPR003594">
    <property type="entry name" value="HATPase_dom"/>
</dbReference>
<dbReference type="GO" id="GO:0005524">
    <property type="term" value="F:ATP binding"/>
    <property type="evidence" value="ECO:0007669"/>
    <property type="project" value="UniProtKB-KW"/>
</dbReference>
<evidence type="ECO:0000256" key="3">
    <source>
        <dbReference type="ARBA" id="ARBA00022679"/>
    </source>
</evidence>
<dbReference type="EC" id="2.7.13.3" evidence="2"/>
<feature type="transmembrane region" description="Helical" evidence="7">
    <location>
        <begin position="49"/>
        <end position="66"/>
    </location>
</feature>
<dbReference type="PRINTS" id="PR00344">
    <property type="entry name" value="BCTRLSENSOR"/>
</dbReference>
<protein>
    <recommendedName>
        <fullName evidence="2">histidine kinase</fullName>
        <ecNumber evidence="2">2.7.13.3</ecNumber>
    </recommendedName>
</protein>
<evidence type="ECO:0000313" key="9">
    <source>
        <dbReference type="EMBL" id="SEP81510.1"/>
    </source>
</evidence>
<evidence type="ECO:0000259" key="8">
    <source>
        <dbReference type="PROSITE" id="PS50109"/>
    </source>
</evidence>
<evidence type="ECO:0000256" key="7">
    <source>
        <dbReference type="SAM" id="Phobius"/>
    </source>
</evidence>
<evidence type="ECO:0000256" key="2">
    <source>
        <dbReference type="ARBA" id="ARBA00012438"/>
    </source>
</evidence>
<dbReference type="STRING" id="1186196.SAMN04489841_0576"/>
<name>A0A1H9AXL1_9EURY</name>